<evidence type="ECO:0000313" key="2">
    <source>
        <dbReference type="EMBL" id="WTZ00425.1"/>
    </source>
</evidence>
<keyword evidence="2" id="KW-0614">Plasmid</keyword>
<geneLocation type="plasmid" evidence="2">
    <name>unnamed1</name>
</geneLocation>
<proteinExistence type="predicted"/>
<dbReference type="InterPro" id="IPR011008">
    <property type="entry name" value="Dimeric_a/b-barrel"/>
</dbReference>
<keyword evidence="2" id="KW-0503">Monooxygenase</keyword>
<organism evidence="2">
    <name type="scientific">Streptomyces sp. NBC_01401</name>
    <dbReference type="NCBI Taxonomy" id="2903854"/>
    <lineage>
        <taxon>Bacteria</taxon>
        <taxon>Bacillati</taxon>
        <taxon>Actinomycetota</taxon>
        <taxon>Actinomycetes</taxon>
        <taxon>Kitasatosporales</taxon>
        <taxon>Streptomycetaceae</taxon>
        <taxon>Streptomyces</taxon>
    </lineage>
</organism>
<reference evidence="2" key="1">
    <citation type="submission" date="2022-10" db="EMBL/GenBank/DDBJ databases">
        <title>The complete genomes of actinobacterial strains from the NBC collection.</title>
        <authorList>
            <person name="Joergensen T.S."/>
            <person name="Alvarez Arevalo M."/>
            <person name="Sterndorff E.B."/>
            <person name="Faurdal D."/>
            <person name="Vuksanovic O."/>
            <person name="Mourched A.-S."/>
            <person name="Charusanti P."/>
            <person name="Shaw S."/>
            <person name="Blin K."/>
            <person name="Weber T."/>
        </authorList>
    </citation>
    <scope>NUCLEOTIDE SEQUENCE</scope>
    <source>
        <strain evidence="2">NBC_01401</strain>
        <plasmid evidence="2">unnamed1</plasmid>
    </source>
</reference>
<dbReference type="Pfam" id="PF03992">
    <property type="entry name" value="ABM"/>
    <property type="match status" value="1"/>
</dbReference>
<dbReference type="AlphaFoldDB" id="A0AAU3H7R7"/>
<dbReference type="Gene3D" id="3.30.70.100">
    <property type="match status" value="1"/>
</dbReference>
<dbReference type="InterPro" id="IPR007138">
    <property type="entry name" value="ABM_dom"/>
</dbReference>
<keyword evidence="2" id="KW-0560">Oxidoreductase</keyword>
<sequence length="123" mass="13265">MPKFTELDSHVTLADQLEEDGGPVVLVNVLRVAPEDADQLLLAWSTDAAALKKQPGFISTQLYRGIAGSGTFLNHAVWESTAHYRAARLDESVRAAARELYPAVLIASPHLFRAQAVPGICVA</sequence>
<accession>A0AAU3H7R7</accession>
<dbReference type="PROSITE" id="PS51725">
    <property type="entry name" value="ABM"/>
    <property type="match status" value="1"/>
</dbReference>
<dbReference type="EMBL" id="CP109536">
    <property type="protein sequence ID" value="WTZ00425.1"/>
    <property type="molecule type" value="Genomic_DNA"/>
</dbReference>
<dbReference type="RefSeq" id="WP_331762922.1">
    <property type="nucleotide sequence ID" value="NZ_CP109536.1"/>
</dbReference>
<dbReference type="SUPFAM" id="SSF54909">
    <property type="entry name" value="Dimeric alpha+beta barrel"/>
    <property type="match status" value="1"/>
</dbReference>
<gene>
    <name evidence="2" type="ORF">OG626_36825</name>
</gene>
<dbReference type="GO" id="GO:0004497">
    <property type="term" value="F:monooxygenase activity"/>
    <property type="evidence" value="ECO:0007669"/>
    <property type="project" value="UniProtKB-KW"/>
</dbReference>
<protein>
    <submittedName>
        <fullName evidence="2">Antibiotic biosynthesis monooxygenase</fullName>
    </submittedName>
</protein>
<feature type="domain" description="ABM" evidence="1">
    <location>
        <begin position="24"/>
        <end position="112"/>
    </location>
</feature>
<name>A0AAU3H7R7_9ACTN</name>
<evidence type="ECO:0000259" key="1">
    <source>
        <dbReference type="PROSITE" id="PS51725"/>
    </source>
</evidence>